<name>A0A8B6HJY9_MYTGA</name>
<evidence type="ECO:0000256" key="3">
    <source>
        <dbReference type="PROSITE-ProRule" id="PRU00023"/>
    </source>
</evidence>
<evidence type="ECO:0000313" key="4">
    <source>
        <dbReference type="EMBL" id="VDI80572.1"/>
    </source>
</evidence>
<keyword evidence="1" id="KW-0677">Repeat</keyword>
<gene>
    <name evidence="4" type="ORF">MGAL_10B061524</name>
</gene>
<feature type="repeat" description="ANK" evidence="3">
    <location>
        <begin position="305"/>
        <end position="337"/>
    </location>
</feature>
<keyword evidence="4" id="KW-0012">Acyltransferase</keyword>
<dbReference type="Proteomes" id="UP000596742">
    <property type="component" value="Unassembled WGS sequence"/>
</dbReference>
<dbReference type="PROSITE" id="PS50088">
    <property type="entry name" value="ANK_REPEAT"/>
    <property type="match status" value="5"/>
</dbReference>
<feature type="repeat" description="ANK" evidence="3">
    <location>
        <begin position="371"/>
        <end position="403"/>
    </location>
</feature>
<dbReference type="PROSITE" id="PS50297">
    <property type="entry name" value="ANK_REP_REGION"/>
    <property type="match status" value="5"/>
</dbReference>
<dbReference type="InterPro" id="IPR002110">
    <property type="entry name" value="Ankyrin_rpt"/>
</dbReference>
<feature type="repeat" description="ANK" evidence="3">
    <location>
        <begin position="338"/>
        <end position="370"/>
    </location>
</feature>
<keyword evidence="4" id="KW-0808">Transferase</keyword>
<comment type="caution">
    <text evidence="4">The sequence shown here is derived from an EMBL/GenBank/DDBJ whole genome shotgun (WGS) entry which is preliminary data.</text>
</comment>
<dbReference type="SMART" id="SM00248">
    <property type="entry name" value="ANK"/>
    <property type="match status" value="7"/>
</dbReference>
<dbReference type="InterPro" id="IPR036770">
    <property type="entry name" value="Ankyrin_rpt-contain_sf"/>
</dbReference>
<proteinExistence type="predicted"/>
<sequence length="498" mass="56321">MNDEYFATLRNSLSLIHQDLTSEDLQLTVNERRKIYESYFKSDLPKSISDETLSLYNFYPLICSSYDKDYALKSLRHPNKIVSAEVYGMCTKEDIGYLVLAILVVLSNTVEKKIFSDTDPNEIVRDIFKESGFAESPTNHLLLKSFTSLQGEFTIFNGCIFSFLTTELFECVASCIGESFIHCILKHSSSKFIKEKLQLYSSSEFVCPYSIKVPRKMEDTFYHRLSLDMKGFHFADVLNNKLFQIPANRKTLISYFAAQMESKLCVNATTGSTVFHIVSSLGYSDLLGHFFQIYQYPNINSRNFNGEAPLHLACQNGNLQTVQHLIENKAEVNKMSTKNRTALHYACESGNQSVVICLIGNKASLNKKDKDGMTPLHLACERGYYEIVKILVDKKADINEQGVITGRTPLHYACEHNFRNIVHFLISKKANVNKTDVLGSTPLHIACINGKEEIVKLLLNKQALTNVKNKQGQTPVNIAFQNGFEKITSLLAPNKPNK</sequence>
<evidence type="ECO:0000313" key="5">
    <source>
        <dbReference type="Proteomes" id="UP000596742"/>
    </source>
</evidence>
<evidence type="ECO:0000256" key="2">
    <source>
        <dbReference type="ARBA" id="ARBA00023043"/>
    </source>
</evidence>
<keyword evidence="5" id="KW-1185">Reference proteome</keyword>
<dbReference type="AlphaFoldDB" id="A0A8B6HJY9"/>
<dbReference type="Pfam" id="PF12796">
    <property type="entry name" value="Ank_2"/>
    <property type="match status" value="1"/>
</dbReference>
<dbReference type="SUPFAM" id="SSF48403">
    <property type="entry name" value="Ankyrin repeat"/>
    <property type="match status" value="1"/>
</dbReference>
<dbReference type="PRINTS" id="PR01415">
    <property type="entry name" value="ANKYRIN"/>
</dbReference>
<dbReference type="OrthoDB" id="6122910at2759"/>
<accession>A0A8B6HJY9</accession>
<dbReference type="GO" id="GO:0019706">
    <property type="term" value="F:protein-cysteine S-palmitoyltransferase activity"/>
    <property type="evidence" value="ECO:0007669"/>
    <property type="project" value="UniProtKB-EC"/>
</dbReference>
<dbReference type="Gene3D" id="1.25.40.20">
    <property type="entry name" value="Ankyrin repeat-containing domain"/>
    <property type="match status" value="2"/>
</dbReference>
<organism evidence="4 5">
    <name type="scientific">Mytilus galloprovincialis</name>
    <name type="common">Mediterranean mussel</name>
    <dbReference type="NCBI Taxonomy" id="29158"/>
    <lineage>
        <taxon>Eukaryota</taxon>
        <taxon>Metazoa</taxon>
        <taxon>Spiralia</taxon>
        <taxon>Lophotrochozoa</taxon>
        <taxon>Mollusca</taxon>
        <taxon>Bivalvia</taxon>
        <taxon>Autobranchia</taxon>
        <taxon>Pteriomorphia</taxon>
        <taxon>Mytilida</taxon>
        <taxon>Mytiloidea</taxon>
        <taxon>Mytilidae</taxon>
        <taxon>Mytilinae</taxon>
        <taxon>Mytilus</taxon>
    </lineage>
</organism>
<dbReference type="Pfam" id="PF00023">
    <property type="entry name" value="Ank"/>
    <property type="match status" value="2"/>
</dbReference>
<evidence type="ECO:0000256" key="1">
    <source>
        <dbReference type="ARBA" id="ARBA00022737"/>
    </source>
</evidence>
<feature type="repeat" description="ANK" evidence="3">
    <location>
        <begin position="438"/>
        <end position="470"/>
    </location>
</feature>
<reference evidence="4" key="1">
    <citation type="submission" date="2018-11" db="EMBL/GenBank/DDBJ databases">
        <authorList>
            <person name="Alioto T."/>
            <person name="Alioto T."/>
        </authorList>
    </citation>
    <scope>NUCLEOTIDE SEQUENCE</scope>
</reference>
<dbReference type="EC" id="2.3.1.225" evidence="4"/>
<dbReference type="PANTHER" id="PTHR24171">
    <property type="entry name" value="ANKYRIN REPEAT DOMAIN-CONTAINING PROTEIN 39-RELATED"/>
    <property type="match status" value="1"/>
</dbReference>
<keyword evidence="2 3" id="KW-0040">ANK repeat</keyword>
<dbReference type="EMBL" id="UYJE01010190">
    <property type="protein sequence ID" value="VDI80572.1"/>
    <property type="molecule type" value="Genomic_DNA"/>
</dbReference>
<feature type="repeat" description="ANK" evidence="3">
    <location>
        <begin position="405"/>
        <end position="437"/>
    </location>
</feature>
<protein>
    <submittedName>
        <fullName evidence="4">Palmitoyltransferase ZDHHC13/17</fullName>
        <ecNumber evidence="4">2.3.1.225</ecNumber>
    </submittedName>
</protein>